<dbReference type="AlphaFoldDB" id="A0A1B6K3P3"/>
<accession>A0A1B6K3P3</accession>
<name>A0A1B6K3P3_9HEMI</name>
<protein>
    <submittedName>
        <fullName evidence="2">Uncharacterized protein</fullName>
    </submittedName>
</protein>
<dbReference type="EMBL" id="GECU01001627">
    <property type="protein sequence ID" value="JAT06080.1"/>
    <property type="molecule type" value="Transcribed_RNA"/>
</dbReference>
<gene>
    <name evidence="2" type="ORF">g.50751</name>
</gene>
<feature type="region of interest" description="Disordered" evidence="1">
    <location>
        <begin position="1"/>
        <end position="28"/>
    </location>
</feature>
<proteinExistence type="predicted"/>
<reference evidence="2" key="1">
    <citation type="submission" date="2015-11" db="EMBL/GenBank/DDBJ databases">
        <title>De novo transcriptome assembly of four potential Pierce s Disease insect vectors from Arizona vineyards.</title>
        <authorList>
            <person name="Tassone E.E."/>
        </authorList>
    </citation>
    <scope>NUCLEOTIDE SEQUENCE</scope>
</reference>
<organism evidence="2">
    <name type="scientific">Homalodisca liturata</name>
    <dbReference type="NCBI Taxonomy" id="320908"/>
    <lineage>
        <taxon>Eukaryota</taxon>
        <taxon>Metazoa</taxon>
        <taxon>Ecdysozoa</taxon>
        <taxon>Arthropoda</taxon>
        <taxon>Hexapoda</taxon>
        <taxon>Insecta</taxon>
        <taxon>Pterygota</taxon>
        <taxon>Neoptera</taxon>
        <taxon>Paraneoptera</taxon>
        <taxon>Hemiptera</taxon>
        <taxon>Auchenorrhyncha</taxon>
        <taxon>Membracoidea</taxon>
        <taxon>Cicadellidae</taxon>
        <taxon>Cicadellinae</taxon>
        <taxon>Proconiini</taxon>
        <taxon>Homalodisca</taxon>
    </lineage>
</organism>
<sequence>MTELREFRAKNSNGKGRRHSFHGEDQKLLDTAGVPPVVVKRTPSITVPVDGEHRLSTYEGQMQKAASYSDELNKLLQAPPAPGPGGNTLQVPSPGVTVRREGMLTTLL</sequence>
<evidence type="ECO:0000313" key="2">
    <source>
        <dbReference type="EMBL" id="JAT06080.1"/>
    </source>
</evidence>
<evidence type="ECO:0000256" key="1">
    <source>
        <dbReference type="SAM" id="MobiDB-lite"/>
    </source>
</evidence>